<dbReference type="GO" id="GO:0004497">
    <property type="term" value="F:monooxygenase activity"/>
    <property type="evidence" value="ECO:0007669"/>
    <property type="project" value="UniProtKB-KW"/>
</dbReference>
<name>A0A553HT03_9PEZI</name>
<dbReference type="PANTHER" id="PTHR24305">
    <property type="entry name" value="CYTOCHROME P450"/>
    <property type="match status" value="1"/>
</dbReference>
<keyword evidence="4 5" id="KW-0408">Iron</keyword>
<accession>A0A553HT03</accession>
<evidence type="ECO:0000256" key="1">
    <source>
        <dbReference type="ARBA" id="ARBA00001971"/>
    </source>
</evidence>
<evidence type="ECO:0000256" key="2">
    <source>
        <dbReference type="ARBA" id="ARBA00022617"/>
    </source>
</evidence>
<evidence type="ECO:0000256" key="4">
    <source>
        <dbReference type="ARBA" id="ARBA00023004"/>
    </source>
</evidence>
<evidence type="ECO:0000313" key="9">
    <source>
        <dbReference type="Proteomes" id="UP000319160"/>
    </source>
</evidence>
<keyword evidence="6" id="KW-0503">Monooxygenase</keyword>
<reference evidence="9" key="1">
    <citation type="submission" date="2019-06" db="EMBL/GenBank/DDBJ databases">
        <title>Draft genome sequence of the griseofulvin-producing fungus Xylaria cubensis strain G536.</title>
        <authorList>
            <person name="Mead M.E."/>
            <person name="Raja H.A."/>
            <person name="Steenwyk J.L."/>
            <person name="Knowles S.L."/>
            <person name="Oberlies N.H."/>
            <person name="Rokas A."/>
        </authorList>
    </citation>
    <scope>NUCLEOTIDE SEQUENCE [LARGE SCALE GENOMIC DNA]</scope>
    <source>
        <strain evidence="9">G536</strain>
    </source>
</reference>
<dbReference type="AlphaFoldDB" id="A0A553HT03"/>
<gene>
    <name evidence="8" type="ORF">FHL15_008061</name>
</gene>
<evidence type="ECO:0000256" key="3">
    <source>
        <dbReference type="ARBA" id="ARBA00022723"/>
    </source>
</evidence>
<keyword evidence="7" id="KW-0472">Membrane</keyword>
<sequence length="516" mass="58708">MVKETVLAVTKAALLISGLYYLFVFGYLILLHPLRDYPGPFVAKFTDWYGGFHALSMRLHLTTYRDHQKYGKVMRHGPDRLIFNSAQALQDIYSNERVTKSHVYLLTIQANGVDSIFNAVDRRRHASKRRLIGRAVTDRAMRQFEPIMIDQIGVFLRTLYDSSLVPRPVDMTQSCKRLGLDIVGHLAFGFALNTQTDPKYRFIIDGITMGNYRANSFMQLPFLRNRVLDALLHLLSRPRRLGYLRALEHMINSRLSLEKHAKDDLYSCVADYINTDGPDSIKLSELWSEAVFFFPAATALSALFFYLSRNPRAYRKLCDEVRSIFTDGADIKGGPKLAACRYLRACIDETLRMSSPVSGTLWREIAKEEEGKGPWTVDGHIIPHGTQVGVNIYSLHHNEDYFPNPFSFRPERWLTDNDDELRKVHSAFAGFSTGARGCAGKPMAYLESSLVAAKTLWYFDFETAPGDDIIRKIGGQTHPEEFQLRDVFSAAHDGPNLVFKSRDDHCKIFELGGDQI</sequence>
<dbReference type="Gene3D" id="1.10.630.10">
    <property type="entry name" value="Cytochrome P450"/>
    <property type="match status" value="1"/>
</dbReference>
<dbReference type="SUPFAM" id="SSF48264">
    <property type="entry name" value="Cytochrome P450"/>
    <property type="match status" value="1"/>
</dbReference>
<dbReference type="Proteomes" id="UP000319160">
    <property type="component" value="Unassembled WGS sequence"/>
</dbReference>
<dbReference type="PANTHER" id="PTHR24305:SF226">
    <property type="entry name" value="CYTOCHROME P450 MONOOXYGENASE"/>
    <property type="match status" value="1"/>
</dbReference>
<keyword evidence="7" id="KW-1133">Transmembrane helix</keyword>
<dbReference type="PRINTS" id="PR00463">
    <property type="entry name" value="EP450I"/>
</dbReference>
<keyword evidence="3 5" id="KW-0479">Metal-binding</keyword>
<comment type="caution">
    <text evidence="8">The sequence shown here is derived from an EMBL/GenBank/DDBJ whole genome shotgun (WGS) entry which is preliminary data.</text>
</comment>
<dbReference type="GO" id="GO:0005506">
    <property type="term" value="F:iron ion binding"/>
    <property type="evidence" value="ECO:0007669"/>
    <property type="project" value="InterPro"/>
</dbReference>
<dbReference type="InterPro" id="IPR002401">
    <property type="entry name" value="Cyt_P450_E_grp-I"/>
</dbReference>
<keyword evidence="2 5" id="KW-0349">Heme</keyword>
<comment type="cofactor">
    <cofactor evidence="1 5">
        <name>heme</name>
        <dbReference type="ChEBI" id="CHEBI:30413"/>
    </cofactor>
</comment>
<dbReference type="InterPro" id="IPR050121">
    <property type="entry name" value="Cytochrome_P450_monoxygenase"/>
</dbReference>
<dbReference type="InterPro" id="IPR017972">
    <property type="entry name" value="Cyt_P450_CS"/>
</dbReference>
<evidence type="ECO:0000313" key="8">
    <source>
        <dbReference type="EMBL" id="TRX91079.1"/>
    </source>
</evidence>
<dbReference type="EMBL" id="VFLP01000049">
    <property type="protein sequence ID" value="TRX91079.1"/>
    <property type="molecule type" value="Genomic_DNA"/>
</dbReference>
<feature type="transmembrane region" description="Helical" evidence="7">
    <location>
        <begin position="12"/>
        <end position="30"/>
    </location>
</feature>
<comment type="similarity">
    <text evidence="6">Belongs to the cytochrome P450 family.</text>
</comment>
<evidence type="ECO:0000256" key="7">
    <source>
        <dbReference type="SAM" id="Phobius"/>
    </source>
</evidence>
<keyword evidence="6" id="KW-0560">Oxidoreductase</keyword>
<dbReference type="GO" id="GO:0020037">
    <property type="term" value="F:heme binding"/>
    <property type="evidence" value="ECO:0007669"/>
    <property type="project" value="InterPro"/>
</dbReference>
<dbReference type="Pfam" id="PF00067">
    <property type="entry name" value="p450"/>
    <property type="match status" value="1"/>
</dbReference>
<dbReference type="PROSITE" id="PS00086">
    <property type="entry name" value="CYTOCHROME_P450"/>
    <property type="match status" value="1"/>
</dbReference>
<protein>
    <recommendedName>
        <fullName evidence="10">Cytochrome P450</fullName>
    </recommendedName>
</protein>
<organism evidence="8 9">
    <name type="scientific">Xylaria flabelliformis</name>
    <dbReference type="NCBI Taxonomy" id="2512241"/>
    <lineage>
        <taxon>Eukaryota</taxon>
        <taxon>Fungi</taxon>
        <taxon>Dikarya</taxon>
        <taxon>Ascomycota</taxon>
        <taxon>Pezizomycotina</taxon>
        <taxon>Sordariomycetes</taxon>
        <taxon>Xylariomycetidae</taxon>
        <taxon>Xylariales</taxon>
        <taxon>Xylariaceae</taxon>
        <taxon>Xylaria</taxon>
    </lineage>
</organism>
<keyword evidence="7" id="KW-0812">Transmembrane</keyword>
<evidence type="ECO:0000256" key="6">
    <source>
        <dbReference type="RuleBase" id="RU000461"/>
    </source>
</evidence>
<evidence type="ECO:0008006" key="10">
    <source>
        <dbReference type="Google" id="ProtNLM"/>
    </source>
</evidence>
<dbReference type="GO" id="GO:0016705">
    <property type="term" value="F:oxidoreductase activity, acting on paired donors, with incorporation or reduction of molecular oxygen"/>
    <property type="evidence" value="ECO:0007669"/>
    <property type="project" value="InterPro"/>
</dbReference>
<evidence type="ECO:0000256" key="5">
    <source>
        <dbReference type="PIRSR" id="PIRSR602401-1"/>
    </source>
</evidence>
<dbReference type="InterPro" id="IPR001128">
    <property type="entry name" value="Cyt_P450"/>
</dbReference>
<feature type="binding site" description="axial binding residue" evidence="5">
    <location>
        <position position="438"/>
    </location>
    <ligand>
        <name>heme</name>
        <dbReference type="ChEBI" id="CHEBI:30413"/>
    </ligand>
    <ligandPart>
        <name>Fe</name>
        <dbReference type="ChEBI" id="CHEBI:18248"/>
    </ligandPart>
</feature>
<dbReference type="OrthoDB" id="1470350at2759"/>
<dbReference type="InterPro" id="IPR036396">
    <property type="entry name" value="Cyt_P450_sf"/>
</dbReference>
<keyword evidence="9" id="KW-1185">Reference proteome</keyword>
<proteinExistence type="inferred from homology"/>
<dbReference type="CDD" id="cd11061">
    <property type="entry name" value="CYP67-like"/>
    <property type="match status" value="1"/>
</dbReference>
<dbReference type="STRING" id="2512241.A0A553HT03"/>